<dbReference type="PANTHER" id="PTHR10587">
    <property type="entry name" value="GLYCOSYL TRANSFERASE-RELATED"/>
    <property type="match status" value="1"/>
</dbReference>
<keyword evidence="3" id="KW-0378">Hydrolase</keyword>
<dbReference type="GO" id="GO:0016810">
    <property type="term" value="F:hydrolase activity, acting on carbon-nitrogen (but not peptide) bonds"/>
    <property type="evidence" value="ECO:0007669"/>
    <property type="project" value="InterPro"/>
</dbReference>
<dbReference type="Pfam" id="PF09479">
    <property type="entry name" value="Flg_new"/>
    <property type="match status" value="1"/>
</dbReference>
<dbReference type="RefSeq" id="WP_133363064.1">
    <property type="nucleotide sequence ID" value="NZ_CP037940.1"/>
</dbReference>
<evidence type="ECO:0000313" key="5">
    <source>
        <dbReference type="EMBL" id="QBO35985.1"/>
    </source>
</evidence>
<dbReference type="NCBIfam" id="TIGR02543">
    <property type="entry name" value="List_Bact_rpt"/>
    <property type="match status" value="1"/>
</dbReference>
<dbReference type="Pfam" id="PF01522">
    <property type="entry name" value="Polysacc_deac_1"/>
    <property type="match status" value="1"/>
</dbReference>
<dbReference type="KEGG" id="wei:EQG49_05680"/>
<sequence>MFKKIKTMLIILLGIFSLVASVRTYVEAAESVEGNTSAVKRVGVNSKIKVKFFGNEGKLSFTEKKVNRGQQLGKFPKISRANYELKGWYTQEVGGKKVTTQQIVKNQKHANYYAHWKVATIKLDAKKLLFGAKGKQLQLNLNVTPKNADLSDLKVTSSNPDVVTAETNGQVTAQNFGKTTIAYTVDGKTAQVEAQVAKKWVAMTFDDGPWETTPKLVKGLEKRNEVATFFVVGENIPGKTKLLKRMARNGYEIDNHTWNHRMNSTDIRGDLAKTDAKLRKAIGKNSLMMRPPGGGLGGNVKKCGKPIMLWQVDTNDWRDRNTDIVYKRVVNQTRSGDIVLMHDIHATSIPAALAAYDTLAERGYAFVTVEQLLGNPKNNKIYYKGSKHVRTMKIQ</sequence>
<feature type="domain" description="NodB homology" evidence="4">
    <location>
        <begin position="199"/>
        <end position="367"/>
    </location>
</feature>
<evidence type="ECO:0000256" key="1">
    <source>
        <dbReference type="ARBA" id="ARBA00004196"/>
    </source>
</evidence>
<reference evidence="6" key="1">
    <citation type="submission" date="2019-03" db="EMBL/GenBank/DDBJ databases">
        <title>Weissella sp. 26KH-42 Genome sequencing.</title>
        <authorList>
            <person name="Heo J."/>
            <person name="Kim S.-J."/>
            <person name="Kim J.-S."/>
            <person name="Hong S.-B."/>
            <person name="Kwon S.-W."/>
        </authorList>
    </citation>
    <scope>NUCLEOTIDE SEQUENCE [LARGE SCALE GENOMIC DNA]</scope>
    <source>
        <strain evidence="6">26KH-42</strain>
    </source>
</reference>
<dbReference type="GO" id="GO:0030313">
    <property type="term" value="C:cell envelope"/>
    <property type="evidence" value="ECO:0007669"/>
    <property type="project" value="UniProtKB-SubCell"/>
</dbReference>
<dbReference type="InterPro" id="IPR050248">
    <property type="entry name" value="Polysacc_deacetylase_ArnD"/>
</dbReference>
<dbReference type="Pfam" id="PF02368">
    <property type="entry name" value="Big_2"/>
    <property type="match status" value="1"/>
</dbReference>
<dbReference type="GO" id="GO:0005975">
    <property type="term" value="P:carbohydrate metabolic process"/>
    <property type="evidence" value="ECO:0007669"/>
    <property type="project" value="InterPro"/>
</dbReference>
<dbReference type="PROSITE" id="PS51677">
    <property type="entry name" value="NODB"/>
    <property type="match status" value="1"/>
</dbReference>
<dbReference type="InterPro" id="IPR008964">
    <property type="entry name" value="Invasin/intimin_cell_adhesion"/>
</dbReference>
<dbReference type="AlphaFoldDB" id="A0A4V1AIM1"/>
<dbReference type="EMBL" id="CP037940">
    <property type="protein sequence ID" value="QBO35985.1"/>
    <property type="molecule type" value="Genomic_DNA"/>
</dbReference>
<comment type="subcellular location">
    <subcellularLocation>
        <location evidence="1">Cell envelope</location>
    </subcellularLocation>
</comment>
<dbReference type="OrthoDB" id="9812065at2"/>
<dbReference type="InterPro" id="IPR011330">
    <property type="entry name" value="Glyco_hydro/deAcase_b/a-brl"/>
</dbReference>
<organism evidence="5 6">
    <name type="scientific">Periweissella cryptocerci</name>
    <dbReference type="NCBI Taxonomy" id="2506420"/>
    <lineage>
        <taxon>Bacteria</taxon>
        <taxon>Bacillati</taxon>
        <taxon>Bacillota</taxon>
        <taxon>Bacilli</taxon>
        <taxon>Lactobacillales</taxon>
        <taxon>Lactobacillaceae</taxon>
        <taxon>Periweissella</taxon>
    </lineage>
</organism>
<dbReference type="SUPFAM" id="SSF49373">
    <property type="entry name" value="Invasin/intimin cell-adhesion fragments"/>
    <property type="match status" value="1"/>
</dbReference>
<gene>
    <name evidence="5" type="ORF">EQG49_05680</name>
</gene>
<evidence type="ECO:0000256" key="2">
    <source>
        <dbReference type="ARBA" id="ARBA00022723"/>
    </source>
</evidence>
<evidence type="ECO:0000313" key="6">
    <source>
        <dbReference type="Proteomes" id="UP000292886"/>
    </source>
</evidence>
<dbReference type="InterPro" id="IPR003343">
    <property type="entry name" value="Big_2"/>
</dbReference>
<dbReference type="InterPro" id="IPR013378">
    <property type="entry name" value="InlB-like_B-rpt"/>
</dbReference>
<protein>
    <recommendedName>
        <fullName evidence="4">NodB homology domain-containing protein</fullName>
    </recommendedName>
</protein>
<evidence type="ECO:0000256" key="3">
    <source>
        <dbReference type="ARBA" id="ARBA00022801"/>
    </source>
</evidence>
<dbReference type="Proteomes" id="UP000292886">
    <property type="component" value="Chromosome"/>
</dbReference>
<dbReference type="InterPro" id="IPR002509">
    <property type="entry name" value="NODB_dom"/>
</dbReference>
<accession>A0A4V1AIM1</accession>
<dbReference type="InterPro" id="IPR042229">
    <property type="entry name" value="Listeria/Bacterioides_rpt_sf"/>
</dbReference>
<dbReference type="Gene3D" id="2.60.40.1080">
    <property type="match status" value="1"/>
</dbReference>
<dbReference type="Gene3D" id="2.60.40.4270">
    <property type="entry name" value="Listeria-Bacteroides repeat domain"/>
    <property type="match status" value="1"/>
</dbReference>
<evidence type="ECO:0000259" key="4">
    <source>
        <dbReference type="PROSITE" id="PS51677"/>
    </source>
</evidence>
<dbReference type="PANTHER" id="PTHR10587:SF133">
    <property type="entry name" value="CHITIN DEACETYLASE 1-RELATED"/>
    <property type="match status" value="1"/>
</dbReference>
<dbReference type="GO" id="GO:0016020">
    <property type="term" value="C:membrane"/>
    <property type="evidence" value="ECO:0007669"/>
    <property type="project" value="TreeGrafter"/>
</dbReference>
<proteinExistence type="predicted"/>
<dbReference type="GO" id="GO:0046872">
    <property type="term" value="F:metal ion binding"/>
    <property type="evidence" value="ECO:0007669"/>
    <property type="project" value="UniProtKB-KW"/>
</dbReference>
<dbReference type="SUPFAM" id="SSF88713">
    <property type="entry name" value="Glycoside hydrolase/deacetylase"/>
    <property type="match status" value="1"/>
</dbReference>
<name>A0A4V1AIM1_9LACO</name>
<dbReference type="Gene3D" id="3.20.20.370">
    <property type="entry name" value="Glycoside hydrolase/deacetylase"/>
    <property type="match status" value="1"/>
</dbReference>
<keyword evidence="6" id="KW-1185">Reference proteome</keyword>
<keyword evidence="2" id="KW-0479">Metal-binding</keyword>